<keyword evidence="3" id="KW-0808">Transferase</keyword>
<reference evidence="3 4" key="1">
    <citation type="submission" date="2019-05" db="EMBL/GenBank/DDBJ databases">
        <title>Tamlana fucoidanivorans sp. nov., isolated from the surface of algae collected from Fujian province in China.</title>
        <authorList>
            <person name="Li J."/>
        </authorList>
    </citation>
    <scope>NUCLEOTIDE SEQUENCE [LARGE SCALE GENOMIC DNA]</scope>
    <source>
        <strain evidence="3 4">CW2-9</strain>
    </source>
</reference>
<gene>
    <name evidence="3" type="ORF">FGF67_02260</name>
</gene>
<dbReference type="InterPro" id="IPR001296">
    <property type="entry name" value="Glyco_trans_1"/>
</dbReference>
<organism evidence="3 4">
    <name type="scientific">Allotamlana fucoidanivorans</name>
    <dbReference type="NCBI Taxonomy" id="2583814"/>
    <lineage>
        <taxon>Bacteria</taxon>
        <taxon>Pseudomonadati</taxon>
        <taxon>Bacteroidota</taxon>
        <taxon>Flavobacteriia</taxon>
        <taxon>Flavobacteriales</taxon>
        <taxon>Flavobacteriaceae</taxon>
        <taxon>Allotamlana</taxon>
    </lineage>
</organism>
<dbReference type="Pfam" id="PF13477">
    <property type="entry name" value="Glyco_trans_4_2"/>
    <property type="match status" value="1"/>
</dbReference>
<dbReference type="AlphaFoldDB" id="A0A5C4SS75"/>
<name>A0A5C4SS75_9FLAO</name>
<proteinExistence type="predicted"/>
<sequence length="388" mass="43425">MKKKIIRVTTVPVSLGTLLKGQLKFISAYFDVIGVSSSEDGILESIGETEGIKTIPSVEMTRKITPFKDLIALWKLYVIFKKEQPFMVHSHTPKAGTLSMIAAKFAGVPHRLHTIAGLPLVEARGLKRSLLNTVEKVTYACATKIYPNSYGLVDIILDHKFTTPKKLKVIANGSSNGIDTSHFNPAHYSRDFKQNLKAQLQLSENDFIFVYVGRLVKDKGTNELIEAFVKLADNTPNIKLVLVGGYENDLDPLKPNTLDAIKHHTSIVFVPWVKDVRPYFAISNGLVFPSYREGFPNVVLQAGAMGIPSIVTNINGCNEIIIEGQNGLIIPTKDVEALYNKMREFYMEGNKFNADTCRDLIVTRYEQHLVWKAILKEYQGLYIPINPE</sequence>
<dbReference type="Proteomes" id="UP000308713">
    <property type="component" value="Unassembled WGS sequence"/>
</dbReference>
<accession>A0A5C4SS75</accession>
<evidence type="ECO:0000313" key="4">
    <source>
        <dbReference type="Proteomes" id="UP000308713"/>
    </source>
</evidence>
<evidence type="ECO:0000259" key="2">
    <source>
        <dbReference type="Pfam" id="PF13477"/>
    </source>
</evidence>
<feature type="domain" description="Glycosyltransferase subfamily 4-like N-terminal" evidence="2">
    <location>
        <begin position="26"/>
        <end position="147"/>
    </location>
</feature>
<keyword evidence="4" id="KW-1185">Reference proteome</keyword>
<dbReference type="RefSeq" id="WP_139694842.1">
    <property type="nucleotide sequence ID" value="NZ_CP074074.1"/>
</dbReference>
<dbReference type="Pfam" id="PF00534">
    <property type="entry name" value="Glycos_transf_1"/>
    <property type="match status" value="1"/>
</dbReference>
<comment type="caution">
    <text evidence="3">The sequence shown here is derived from an EMBL/GenBank/DDBJ whole genome shotgun (WGS) entry which is preliminary data.</text>
</comment>
<dbReference type="Gene3D" id="3.40.50.2000">
    <property type="entry name" value="Glycogen Phosphorylase B"/>
    <property type="match status" value="2"/>
</dbReference>
<dbReference type="OrthoDB" id="9790710at2"/>
<evidence type="ECO:0000313" key="3">
    <source>
        <dbReference type="EMBL" id="TNJ46471.1"/>
    </source>
</evidence>
<dbReference type="GO" id="GO:0016757">
    <property type="term" value="F:glycosyltransferase activity"/>
    <property type="evidence" value="ECO:0007669"/>
    <property type="project" value="InterPro"/>
</dbReference>
<dbReference type="CDD" id="cd03808">
    <property type="entry name" value="GT4_CapM-like"/>
    <property type="match status" value="1"/>
</dbReference>
<dbReference type="SUPFAM" id="SSF53756">
    <property type="entry name" value="UDP-Glycosyltransferase/glycogen phosphorylase"/>
    <property type="match status" value="1"/>
</dbReference>
<dbReference type="EMBL" id="VDCS01000002">
    <property type="protein sequence ID" value="TNJ46471.1"/>
    <property type="molecule type" value="Genomic_DNA"/>
</dbReference>
<evidence type="ECO:0000259" key="1">
    <source>
        <dbReference type="Pfam" id="PF00534"/>
    </source>
</evidence>
<protein>
    <submittedName>
        <fullName evidence="3">Glycosyltransferase family 4 protein</fullName>
    </submittedName>
</protein>
<dbReference type="InterPro" id="IPR028098">
    <property type="entry name" value="Glyco_trans_4-like_N"/>
</dbReference>
<feature type="domain" description="Glycosyl transferase family 1" evidence="1">
    <location>
        <begin position="193"/>
        <end position="349"/>
    </location>
</feature>
<dbReference type="PANTHER" id="PTHR12526">
    <property type="entry name" value="GLYCOSYLTRANSFERASE"/>
    <property type="match status" value="1"/>
</dbReference>